<sequence length="65" mass="7112">MLGTDMMIVFLLLISTLVSSSSSIKDPIPFGNDRLNDFFFVKNGTIFHQFNHGAYGGTAKVVVDS</sequence>
<evidence type="ECO:0000313" key="2">
    <source>
        <dbReference type="EMBL" id="CAF4419019.1"/>
    </source>
</evidence>
<name>A0A820QHI3_9BILA</name>
<dbReference type="AlphaFoldDB" id="A0A820QHI3"/>
<evidence type="ECO:0000313" key="3">
    <source>
        <dbReference type="Proteomes" id="UP000663881"/>
    </source>
</evidence>
<protein>
    <submittedName>
        <fullName evidence="2">Uncharacterized protein</fullName>
    </submittedName>
</protein>
<reference evidence="2" key="1">
    <citation type="submission" date="2021-02" db="EMBL/GenBank/DDBJ databases">
        <authorList>
            <person name="Nowell W R."/>
        </authorList>
    </citation>
    <scope>NUCLEOTIDE SEQUENCE</scope>
</reference>
<keyword evidence="1" id="KW-0732">Signal</keyword>
<accession>A0A820QHI3</accession>
<comment type="caution">
    <text evidence="2">The sequence shown here is derived from an EMBL/GenBank/DDBJ whole genome shotgun (WGS) entry which is preliminary data.</text>
</comment>
<feature type="non-terminal residue" evidence="2">
    <location>
        <position position="65"/>
    </location>
</feature>
<evidence type="ECO:0000256" key="1">
    <source>
        <dbReference type="SAM" id="SignalP"/>
    </source>
</evidence>
<dbReference type="EMBL" id="CAJOAY010030407">
    <property type="protein sequence ID" value="CAF4419019.1"/>
    <property type="molecule type" value="Genomic_DNA"/>
</dbReference>
<feature type="signal peptide" evidence="1">
    <location>
        <begin position="1"/>
        <end position="23"/>
    </location>
</feature>
<dbReference type="Proteomes" id="UP000663881">
    <property type="component" value="Unassembled WGS sequence"/>
</dbReference>
<organism evidence="2 3">
    <name type="scientific">Adineta steineri</name>
    <dbReference type="NCBI Taxonomy" id="433720"/>
    <lineage>
        <taxon>Eukaryota</taxon>
        <taxon>Metazoa</taxon>
        <taxon>Spiralia</taxon>
        <taxon>Gnathifera</taxon>
        <taxon>Rotifera</taxon>
        <taxon>Eurotatoria</taxon>
        <taxon>Bdelloidea</taxon>
        <taxon>Adinetida</taxon>
        <taxon>Adinetidae</taxon>
        <taxon>Adineta</taxon>
    </lineage>
</organism>
<gene>
    <name evidence="2" type="ORF">OKA104_LOCUS52409</name>
</gene>
<feature type="chain" id="PRO_5033041078" evidence="1">
    <location>
        <begin position="24"/>
        <end position="65"/>
    </location>
</feature>
<proteinExistence type="predicted"/>